<dbReference type="Pfam" id="PF04203">
    <property type="entry name" value="Sortase"/>
    <property type="match status" value="1"/>
</dbReference>
<feature type="compositionally biased region" description="Low complexity" evidence="2">
    <location>
        <begin position="50"/>
        <end position="61"/>
    </location>
</feature>
<sequence>MSSSPTSTTGTSGSGRRGVIVAAVPTVVLLVVAAVALSLGFRGDGRHDSPPASVAASATSVGQSPSMPDGASSNSSQGQANSSSTPSAALADQPSFGDFLPASQPTRIAIPAIGLTSSTFVDLAVQRNGTLSVPGTENEVGLYQAGPTPGQLGPAVLGAHVDSPDGRKGIFWNLGKVRPGDTVDITRTDRTTAVFTVDRVKAYPKAEFPTDLVYKGDFTRSEIRLVTCGGPVDSRNEYRDNVVVFGHLTGTR</sequence>
<dbReference type="OrthoDB" id="525039at2"/>
<organism evidence="4 5">
    <name type="scientific">Humibacillus xanthopallidus</name>
    <dbReference type="NCBI Taxonomy" id="412689"/>
    <lineage>
        <taxon>Bacteria</taxon>
        <taxon>Bacillati</taxon>
        <taxon>Actinomycetota</taxon>
        <taxon>Actinomycetes</taxon>
        <taxon>Micrococcales</taxon>
        <taxon>Intrasporangiaceae</taxon>
        <taxon>Humibacillus</taxon>
    </lineage>
</organism>
<gene>
    <name evidence="4" type="ORF">FBY41_4606</name>
</gene>
<reference evidence="4 5" key="1">
    <citation type="submission" date="2019-06" db="EMBL/GenBank/DDBJ databases">
        <title>Genome sequencing of plant associated microbes to promote plant fitness in Sorghum bicolor and Oryza sativa.</title>
        <authorList>
            <person name="Coleman-Derr D."/>
        </authorList>
    </citation>
    <scope>NUCLEOTIDE SEQUENCE [LARGE SCALE GENOMIC DNA]</scope>
    <source>
        <strain evidence="4 5">KV-663</strain>
    </source>
</reference>
<protein>
    <submittedName>
        <fullName evidence="4">Sortase family protein</fullName>
    </submittedName>
</protein>
<evidence type="ECO:0000313" key="4">
    <source>
        <dbReference type="EMBL" id="TQM54569.1"/>
    </source>
</evidence>
<feature type="region of interest" description="Disordered" evidence="2">
    <location>
        <begin position="42"/>
        <end position="96"/>
    </location>
</feature>
<dbReference type="AlphaFoldDB" id="A0A543H8J4"/>
<accession>A0A543H8J4</accession>
<dbReference type="EMBL" id="VFPM01000006">
    <property type="protein sequence ID" value="TQM54569.1"/>
    <property type="molecule type" value="Genomic_DNA"/>
</dbReference>
<comment type="caution">
    <text evidence="4">The sequence shown here is derived from an EMBL/GenBank/DDBJ whole genome shotgun (WGS) entry which is preliminary data.</text>
</comment>
<name>A0A543H8J4_9MICO</name>
<dbReference type="GO" id="GO:0016787">
    <property type="term" value="F:hydrolase activity"/>
    <property type="evidence" value="ECO:0007669"/>
    <property type="project" value="UniProtKB-KW"/>
</dbReference>
<keyword evidence="5" id="KW-1185">Reference proteome</keyword>
<dbReference type="Gene3D" id="2.40.260.10">
    <property type="entry name" value="Sortase"/>
    <property type="match status" value="1"/>
</dbReference>
<dbReference type="RefSeq" id="WP_141847562.1">
    <property type="nucleotide sequence ID" value="NZ_VFPM01000006.1"/>
</dbReference>
<keyword evidence="3" id="KW-1133">Transmembrane helix</keyword>
<keyword evidence="1" id="KW-0378">Hydrolase</keyword>
<evidence type="ECO:0000313" key="5">
    <source>
        <dbReference type="Proteomes" id="UP000316747"/>
    </source>
</evidence>
<dbReference type="InterPro" id="IPR023365">
    <property type="entry name" value="Sortase_dom-sf"/>
</dbReference>
<proteinExistence type="predicted"/>
<dbReference type="InterPro" id="IPR005754">
    <property type="entry name" value="Sortase"/>
</dbReference>
<feature type="compositionally biased region" description="Low complexity" evidence="2">
    <location>
        <begin position="70"/>
        <end position="84"/>
    </location>
</feature>
<dbReference type="CDD" id="cd05829">
    <property type="entry name" value="Sortase_F"/>
    <property type="match status" value="1"/>
</dbReference>
<evidence type="ECO:0000256" key="2">
    <source>
        <dbReference type="SAM" id="MobiDB-lite"/>
    </source>
</evidence>
<evidence type="ECO:0000256" key="3">
    <source>
        <dbReference type="SAM" id="Phobius"/>
    </source>
</evidence>
<dbReference type="Proteomes" id="UP000316747">
    <property type="component" value="Unassembled WGS sequence"/>
</dbReference>
<keyword evidence="3" id="KW-0812">Transmembrane</keyword>
<evidence type="ECO:0000256" key="1">
    <source>
        <dbReference type="ARBA" id="ARBA00022801"/>
    </source>
</evidence>
<feature type="transmembrane region" description="Helical" evidence="3">
    <location>
        <begin position="20"/>
        <end position="41"/>
    </location>
</feature>
<keyword evidence="3" id="KW-0472">Membrane</keyword>
<dbReference type="SUPFAM" id="SSF63817">
    <property type="entry name" value="Sortase"/>
    <property type="match status" value="1"/>
</dbReference>
<dbReference type="InterPro" id="IPR042001">
    <property type="entry name" value="Sortase_F"/>
</dbReference>